<reference evidence="1" key="1">
    <citation type="submission" date="2018-05" db="EMBL/GenBank/DDBJ databases">
        <authorList>
            <person name="Lanie J.A."/>
            <person name="Ng W.-L."/>
            <person name="Kazmierczak K.M."/>
            <person name="Andrzejewski T.M."/>
            <person name="Davidsen T.M."/>
            <person name="Wayne K.J."/>
            <person name="Tettelin H."/>
            <person name="Glass J.I."/>
            <person name="Rusch D."/>
            <person name="Podicherti R."/>
            <person name="Tsui H.-C.T."/>
            <person name="Winkler M.E."/>
        </authorList>
    </citation>
    <scope>NUCLEOTIDE SEQUENCE</scope>
</reference>
<evidence type="ECO:0000313" key="1">
    <source>
        <dbReference type="EMBL" id="SVC67383.1"/>
    </source>
</evidence>
<dbReference type="AlphaFoldDB" id="A0A382P1Z2"/>
<sequence length="102" mass="10642">MKAKKSIAASLVLGLAAVAAPAQAQLFSDLVGPGSVGSVKAEGALQVPFIIWGGDMATFYANGGLKTKQGTIFQKQGLNLNLTPGDDFIQQVRDYRSGKSPF</sequence>
<organism evidence="1">
    <name type="scientific">marine metagenome</name>
    <dbReference type="NCBI Taxonomy" id="408172"/>
    <lineage>
        <taxon>unclassified sequences</taxon>
        <taxon>metagenomes</taxon>
        <taxon>ecological metagenomes</taxon>
    </lineage>
</organism>
<dbReference type="EMBL" id="UINC01104324">
    <property type="protein sequence ID" value="SVC67383.1"/>
    <property type="molecule type" value="Genomic_DNA"/>
</dbReference>
<accession>A0A382P1Z2</accession>
<protein>
    <submittedName>
        <fullName evidence="1">Uncharacterized protein</fullName>
    </submittedName>
</protein>
<proteinExistence type="predicted"/>
<name>A0A382P1Z2_9ZZZZ</name>
<feature type="non-terminal residue" evidence="1">
    <location>
        <position position="102"/>
    </location>
</feature>
<gene>
    <name evidence="1" type="ORF">METZ01_LOCUS320237</name>
</gene>